<feature type="domain" description="SH3b" evidence="2">
    <location>
        <begin position="32"/>
        <end position="84"/>
    </location>
</feature>
<dbReference type="InterPro" id="IPR003646">
    <property type="entry name" value="SH3-like_bac-type"/>
</dbReference>
<accession>A0ABR9IS00</accession>
<keyword evidence="4" id="KW-1185">Reference proteome</keyword>
<organism evidence="3 4">
    <name type="scientific">Rhizobium viscosum</name>
    <name type="common">Arthrobacter viscosus</name>
    <dbReference type="NCBI Taxonomy" id="1673"/>
    <lineage>
        <taxon>Bacteria</taxon>
        <taxon>Pseudomonadati</taxon>
        <taxon>Pseudomonadota</taxon>
        <taxon>Alphaproteobacteria</taxon>
        <taxon>Hyphomicrobiales</taxon>
        <taxon>Rhizobiaceae</taxon>
        <taxon>Rhizobium/Agrobacterium group</taxon>
        <taxon>Rhizobium</taxon>
    </lineage>
</organism>
<evidence type="ECO:0000313" key="4">
    <source>
        <dbReference type="Proteomes" id="UP000620262"/>
    </source>
</evidence>
<gene>
    <name evidence="3" type="ORF">H4W29_003164</name>
</gene>
<feature type="signal peptide" evidence="1">
    <location>
        <begin position="1"/>
        <end position="23"/>
    </location>
</feature>
<dbReference type="InterPro" id="IPR009642">
    <property type="entry name" value="DUF1236"/>
</dbReference>
<comment type="caution">
    <text evidence="3">The sequence shown here is derived from an EMBL/GenBank/DDBJ whole genome shotgun (WGS) entry which is preliminary data.</text>
</comment>
<keyword evidence="1" id="KW-0732">Signal</keyword>
<dbReference type="Pfam" id="PF08239">
    <property type="entry name" value="SH3_3"/>
    <property type="match status" value="1"/>
</dbReference>
<proteinExistence type="predicted"/>
<dbReference type="EMBL" id="JADBEC010000001">
    <property type="protein sequence ID" value="MBE1505983.1"/>
    <property type="molecule type" value="Genomic_DNA"/>
</dbReference>
<evidence type="ECO:0000313" key="3">
    <source>
        <dbReference type="EMBL" id="MBE1505983.1"/>
    </source>
</evidence>
<protein>
    <submittedName>
        <fullName evidence="3">Uncharacterized protein YraI</fullName>
    </submittedName>
</protein>
<dbReference type="RefSeq" id="WP_192729756.1">
    <property type="nucleotide sequence ID" value="NZ_BAAAVL010000005.1"/>
</dbReference>
<dbReference type="Pfam" id="PF06823">
    <property type="entry name" value="DUF1236"/>
    <property type="match status" value="1"/>
</dbReference>
<evidence type="ECO:0000259" key="2">
    <source>
        <dbReference type="Pfam" id="PF08239"/>
    </source>
</evidence>
<reference evidence="3 4" key="1">
    <citation type="submission" date="2020-10" db="EMBL/GenBank/DDBJ databases">
        <title>Sequencing the genomes of 1000 actinobacteria strains.</title>
        <authorList>
            <person name="Klenk H.-P."/>
        </authorList>
    </citation>
    <scope>NUCLEOTIDE SEQUENCE [LARGE SCALE GENOMIC DNA]</scope>
    <source>
        <strain evidence="3 4">DSM 7307</strain>
    </source>
</reference>
<sequence length="205" mass="21956">MTLKRNLLLAGAFLAASAGLAQAEMVATSINDLNIRSGPGPQYPTVGLATRGSTAVLDGCIEGSRWCRVDVNGVRGWVYAEYLQVDQGGSPVIVEQHRDDLGVPVVTYETTSSVVPAQPMPAPGDELIGPVGSVEAITPPEEVRTYIDTTPGQAVRLGGDVVVGAEVPADVTFQTIPDYQYRYVRINDRPVLVDPGTRRIVYVYQ</sequence>
<name>A0ABR9IS00_RHIVS</name>
<evidence type="ECO:0000256" key="1">
    <source>
        <dbReference type="SAM" id="SignalP"/>
    </source>
</evidence>
<dbReference type="Proteomes" id="UP000620262">
    <property type="component" value="Unassembled WGS sequence"/>
</dbReference>
<feature type="chain" id="PRO_5046113919" evidence="1">
    <location>
        <begin position="24"/>
        <end position="205"/>
    </location>
</feature>
<dbReference type="Gene3D" id="2.30.30.40">
    <property type="entry name" value="SH3 Domains"/>
    <property type="match status" value="1"/>
</dbReference>